<dbReference type="EMBL" id="JQGJ01000003">
    <property type="protein sequence ID" value="KHK65629.1"/>
    <property type="molecule type" value="Genomic_DNA"/>
</dbReference>
<dbReference type="Proteomes" id="UP000030949">
    <property type="component" value="Unassembled WGS sequence"/>
</dbReference>
<evidence type="ECO:0000256" key="1">
    <source>
        <dbReference type="ARBA" id="ARBA00004751"/>
    </source>
</evidence>
<dbReference type="SUPFAM" id="SSF46955">
    <property type="entry name" value="Putative DNA-binding domain"/>
    <property type="match status" value="1"/>
</dbReference>
<evidence type="ECO:0000313" key="8">
    <source>
        <dbReference type="Proteomes" id="UP000030949"/>
    </source>
</evidence>
<protein>
    <recommendedName>
        <fullName evidence="3">citrate synthase (unknown stereospecificity)</fullName>
        <ecNumber evidence="3">2.3.3.16</ecNumber>
    </recommendedName>
</protein>
<dbReference type="UniPathway" id="UPA00223">
    <property type="reaction ID" value="UER00717"/>
</dbReference>
<organism evidence="7 8">
    <name type="scientific">Pseudomonas frederiksbergensis</name>
    <dbReference type="NCBI Taxonomy" id="104087"/>
    <lineage>
        <taxon>Bacteria</taxon>
        <taxon>Pseudomonadati</taxon>
        <taxon>Pseudomonadota</taxon>
        <taxon>Gammaproteobacteria</taxon>
        <taxon>Pseudomonadales</taxon>
        <taxon>Pseudomonadaceae</taxon>
        <taxon>Pseudomonas</taxon>
    </lineage>
</organism>
<keyword evidence="7" id="KW-0238">DNA-binding</keyword>
<comment type="similarity">
    <text evidence="2">Belongs to the citrate synthase family.</text>
</comment>
<dbReference type="Gene3D" id="1.10.230.10">
    <property type="entry name" value="Cytochrome P450-Terp, domain 2"/>
    <property type="match status" value="1"/>
</dbReference>
<dbReference type="InterPro" id="IPR016142">
    <property type="entry name" value="Citrate_synth-like_lrg_a-sub"/>
</dbReference>
<dbReference type="GO" id="GO:0006099">
    <property type="term" value="P:tricarboxylic acid cycle"/>
    <property type="evidence" value="ECO:0007669"/>
    <property type="project" value="UniProtKB-UniPathway"/>
</dbReference>
<dbReference type="InterPro" id="IPR002020">
    <property type="entry name" value="Citrate_synthase"/>
</dbReference>
<keyword evidence="4" id="KW-0808">Transferase</keyword>
<dbReference type="InterPro" id="IPR041657">
    <property type="entry name" value="HTH_17"/>
</dbReference>
<sequence length="401" mass="43826">MSEQEGLYLSADEAAALLRISLPTLYAYVSRKNIRSIKIAGTPKRRYWAEDIQRLVKIPAAEKPVAKRSPPSDSAITLITDDGLFYRGHDVVELADRATVEEVAELIWQVPSAFGESLPRAPKDAAKLLKIYEHMSAQEKAIALFPLVQRENPKAFDLSPDSYARTGADVVRWFAALVVGATEPSTQPLHEFITQSCGAPPAHADLIRRLLILSIDHELDHTTHSVRVAATTGATAYYAVIAALAAARGHKVAYGRNEAASRMIEEICTAADPTRPILQRYNQDGHIVGFGPNVHSINDPRASNLLAALTAAFDGDSEFIKLQKAFSVASELVAYPPEFILMVSFIGRKLGLHGQEISLGGVGRSIGWIAHASEQYNQHHEGRPRARYTGTLPTASHTGRR</sequence>
<evidence type="ECO:0000313" key="7">
    <source>
        <dbReference type="EMBL" id="KHK65629.1"/>
    </source>
</evidence>
<evidence type="ECO:0000256" key="5">
    <source>
        <dbReference type="SAM" id="MobiDB-lite"/>
    </source>
</evidence>
<dbReference type="AlphaFoldDB" id="A0A0B1Z3R2"/>
<comment type="pathway">
    <text evidence="1">Carbohydrate metabolism; tricarboxylic acid cycle; isocitrate from oxaloacetate: step 1/2.</text>
</comment>
<dbReference type="Pfam" id="PF12728">
    <property type="entry name" value="HTH_17"/>
    <property type="match status" value="1"/>
</dbReference>
<dbReference type="GO" id="GO:0003677">
    <property type="term" value="F:DNA binding"/>
    <property type="evidence" value="ECO:0007669"/>
    <property type="project" value="UniProtKB-KW"/>
</dbReference>
<dbReference type="Gene3D" id="1.10.580.10">
    <property type="entry name" value="Citrate Synthase, domain 1"/>
    <property type="match status" value="2"/>
</dbReference>
<proteinExistence type="inferred from homology"/>
<dbReference type="EC" id="2.3.3.16" evidence="3"/>
<dbReference type="GO" id="GO:0005829">
    <property type="term" value="C:cytosol"/>
    <property type="evidence" value="ECO:0007669"/>
    <property type="project" value="TreeGrafter"/>
</dbReference>
<feature type="domain" description="Helix-turn-helix" evidence="6">
    <location>
        <begin position="8"/>
        <end position="54"/>
    </location>
</feature>
<feature type="compositionally biased region" description="Polar residues" evidence="5">
    <location>
        <begin position="391"/>
        <end position="401"/>
    </location>
</feature>
<dbReference type="GO" id="GO:0005975">
    <property type="term" value="P:carbohydrate metabolic process"/>
    <property type="evidence" value="ECO:0007669"/>
    <property type="project" value="TreeGrafter"/>
</dbReference>
<comment type="caution">
    <text evidence="7">The sequence shown here is derived from an EMBL/GenBank/DDBJ whole genome shotgun (WGS) entry which is preliminary data.</text>
</comment>
<dbReference type="InterPro" id="IPR036969">
    <property type="entry name" value="Citrate_synthase_sf"/>
</dbReference>
<name>A0A0B1Z3R2_9PSED</name>
<dbReference type="InterPro" id="IPR016143">
    <property type="entry name" value="Citrate_synth-like_sm_a-sub"/>
</dbReference>
<evidence type="ECO:0000256" key="4">
    <source>
        <dbReference type="ARBA" id="ARBA00022679"/>
    </source>
</evidence>
<dbReference type="RefSeq" id="WP_039589832.1">
    <property type="nucleotide sequence ID" value="NZ_CP142104.1"/>
</dbReference>
<gene>
    <name evidence="7" type="ORF">JZ00_07055</name>
</gene>
<accession>A0A0B1Z3R2</accession>
<dbReference type="OrthoDB" id="9800864at2"/>
<evidence type="ECO:0000256" key="3">
    <source>
        <dbReference type="ARBA" id="ARBA00012972"/>
    </source>
</evidence>
<dbReference type="GO" id="GO:0036440">
    <property type="term" value="F:citrate synthase activity"/>
    <property type="evidence" value="ECO:0007669"/>
    <property type="project" value="UniProtKB-EC"/>
</dbReference>
<feature type="region of interest" description="Disordered" evidence="5">
    <location>
        <begin position="378"/>
        <end position="401"/>
    </location>
</feature>
<reference evidence="8" key="1">
    <citation type="submission" date="2015-03" db="EMBL/GenBank/DDBJ databases">
        <title>Pseudomonas frederiksbergensis hydrocarbon degrader.</title>
        <authorList>
            <person name="Brown L.M."/>
            <person name="Ruiz O.N."/>
            <person name="Mueller S."/>
            <person name="Gunasekera T.S."/>
        </authorList>
    </citation>
    <scope>NUCLEOTIDE SEQUENCE [LARGE SCALE GENOMIC DNA]</scope>
    <source>
        <strain evidence="8">SI8</strain>
    </source>
</reference>
<dbReference type="PANTHER" id="PTHR11739">
    <property type="entry name" value="CITRATE SYNTHASE"/>
    <property type="match status" value="1"/>
</dbReference>
<dbReference type="Pfam" id="PF00285">
    <property type="entry name" value="Citrate_synt"/>
    <property type="match status" value="1"/>
</dbReference>
<dbReference type="PANTHER" id="PTHR11739:SF4">
    <property type="entry name" value="CITRATE SYNTHASE, PEROXISOMAL"/>
    <property type="match status" value="1"/>
</dbReference>
<dbReference type="InterPro" id="IPR009061">
    <property type="entry name" value="DNA-bd_dom_put_sf"/>
</dbReference>
<evidence type="ECO:0000259" key="6">
    <source>
        <dbReference type="Pfam" id="PF12728"/>
    </source>
</evidence>
<evidence type="ECO:0000256" key="2">
    <source>
        <dbReference type="ARBA" id="ARBA00010566"/>
    </source>
</evidence>
<dbReference type="SUPFAM" id="SSF48256">
    <property type="entry name" value="Citrate synthase"/>
    <property type="match status" value="1"/>
</dbReference>